<sequence length="811" mass="92781">MVKGKKETDEVVEPVFVKGTMRSFLQTESSEDLVKKRSLKKNDYIFLLIIIVLSVNIRLSSLSVPNSVVFDEVHFGKFAKRYILGKFFMDVHPPLAKVLFAAVNLLSGFKGDFDFEKIGDVYPDFVPYVSMRLFPALLGVGTVILSYLTMKVSGCRSWVSFLTSYLLLIDNSLITISRYILLDSPLIFFIALTAYFFKSFEIQKPFTFGWYKYLIGTGVGLGLSLSSKLVGLFTIAWVGLLCLYQMWFLIGDLKVSTKKVWLHFFSRVIILLGVPIIFYLGMFAVHFQILNKDGEGSSFMSPSFRTGLKNSLVPTNIEANVGFGSIVNIKHLESGGGYLHSHNLFYPTGSKQQQITLYPHIDSNNDWLIEPYNTSITDEFIPIKSGMKVRLKHVNTGRRLHSHDEKPPVSERDWQKEVSCYGYEGFGGDANDDFYVEIVDKKTTDPDSKTYVKALTTVFRLRHVMSGNYLFAGKNKLPDWGYEQTEVTAASQGARPLTYWYIEANTNERVPANISEIAQYPTMNFLQKFVENHVKMWTLNSGLTDFHPWQSDPIEWPWVLRGISYWAKENKNIYLLGNLPVWWASIFTIVFSAVYGGIQVLRWQLGSTIGGEKHIFNFNHQAFTYLTGWLLHYMPFFLMGRQLFLHHYLPAFYFSVLCLGQYLNILVTYVGKNCQILSKVIYLGIFALTVCSSIFYYNYSPLIYGKPWVKSQCQATKLFNWDYDCNNYLDSFGDYSKIQKASNNQALPNILEPKKVKETPYKPVDKNELKRGNPNFKADKKSSKADPKSESADKKEPVEQLVPPLPDEETK</sequence>
<comment type="caution">
    <text evidence="1">The sequence shown here is derived from an EMBL/GenBank/DDBJ whole genome shotgun (WGS) entry which is preliminary data.</text>
</comment>
<keyword evidence="2" id="KW-1185">Reference proteome</keyword>
<gene>
    <name evidence="1" type="ORF">CLIB1444_05S02520</name>
</gene>
<reference evidence="1" key="1">
    <citation type="submission" date="2022-06" db="EMBL/GenBank/DDBJ databases">
        <authorList>
            <person name="Legras J.-L."/>
            <person name="Devillers H."/>
            <person name="Grondin C."/>
        </authorList>
    </citation>
    <scope>NUCLEOTIDE SEQUENCE</scope>
    <source>
        <strain evidence="1">CLIB 1444</strain>
    </source>
</reference>
<name>A0ACA9Y8L7_9ASCO</name>
<accession>A0ACA9Y8L7</accession>
<dbReference type="Proteomes" id="UP001152531">
    <property type="component" value="Unassembled WGS sequence"/>
</dbReference>
<organism evidence="1 2">
    <name type="scientific">[Candida] jaroonii</name>
    <dbReference type="NCBI Taxonomy" id="467808"/>
    <lineage>
        <taxon>Eukaryota</taxon>
        <taxon>Fungi</taxon>
        <taxon>Dikarya</taxon>
        <taxon>Ascomycota</taxon>
        <taxon>Saccharomycotina</taxon>
        <taxon>Pichiomycetes</taxon>
        <taxon>Debaryomycetaceae</taxon>
        <taxon>Yamadazyma</taxon>
    </lineage>
</organism>
<evidence type="ECO:0000313" key="2">
    <source>
        <dbReference type="Proteomes" id="UP001152531"/>
    </source>
</evidence>
<proteinExistence type="predicted"/>
<dbReference type="EMBL" id="CALSDN010000005">
    <property type="protein sequence ID" value="CAH6721052.1"/>
    <property type="molecule type" value="Genomic_DNA"/>
</dbReference>
<keyword evidence="1" id="KW-0808">Transferase</keyword>
<evidence type="ECO:0000313" key="1">
    <source>
        <dbReference type="EMBL" id="CAH6721052.1"/>
    </source>
</evidence>
<keyword evidence="1" id="KW-0328">Glycosyltransferase</keyword>
<protein>
    <submittedName>
        <fullName evidence="1">Dolichyl-phosphate-mannose--protein mannosyltransferase 1</fullName>
    </submittedName>
</protein>